<dbReference type="InterPro" id="IPR001841">
    <property type="entry name" value="Znf_RING"/>
</dbReference>
<dbReference type="SUPFAM" id="SSF57850">
    <property type="entry name" value="RING/U-box"/>
    <property type="match status" value="1"/>
</dbReference>
<evidence type="ECO:0000259" key="5">
    <source>
        <dbReference type="PROSITE" id="PS50089"/>
    </source>
</evidence>
<dbReference type="Gene3D" id="3.30.40.10">
    <property type="entry name" value="Zinc/RING finger domain, C3HC4 (zinc finger)"/>
    <property type="match status" value="1"/>
</dbReference>
<dbReference type="PANTHER" id="PTHR40237:SF1">
    <property type="entry name" value="LD44813P"/>
    <property type="match status" value="1"/>
</dbReference>
<proteinExistence type="predicted"/>
<dbReference type="PANTHER" id="PTHR40237">
    <property type="entry name" value="LD44813P"/>
    <property type="match status" value="1"/>
</dbReference>
<evidence type="ECO:0000256" key="2">
    <source>
        <dbReference type="ARBA" id="ARBA00022771"/>
    </source>
</evidence>
<dbReference type="SMART" id="SM00184">
    <property type="entry name" value="RING"/>
    <property type="match status" value="1"/>
</dbReference>
<dbReference type="AlphaFoldDB" id="A0AAV2IK42"/>
<dbReference type="InterPro" id="IPR018957">
    <property type="entry name" value="Znf_C3HC4_RING-type"/>
</dbReference>
<name>A0AAV2IK42_LYMST</name>
<dbReference type="Pfam" id="PF00097">
    <property type="entry name" value="zf-C3HC4"/>
    <property type="match status" value="1"/>
</dbReference>
<dbReference type="Pfam" id="PF05773">
    <property type="entry name" value="RWD"/>
    <property type="match status" value="1"/>
</dbReference>
<keyword evidence="2 4" id="KW-0863">Zinc-finger</keyword>
<dbReference type="PROSITE" id="PS50089">
    <property type="entry name" value="ZF_RING_2"/>
    <property type="match status" value="1"/>
</dbReference>
<evidence type="ECO:0000256" key="3">
    <source>
        <dbReference type="ARBA" id="ARBA00022833"/>
    </source>
</evidence>
<dbReference type="GO" id="GO:0008270">
    <property type="term" value="F:zinc ion binding"/>
    <property type="evidence" value="ECO:0007669"/>
    <property type="project" value="UniProtKB-KW"/>
</dbReference>
<reference evidence="6 7" key="1">
    <citation type="submission" date="2024-04" db="EMBL/GenBank/DDBJ databases">
        <authorList>
            <consortium name="Genoscope - CEA"/>
            <person name="William W."/>
        </authorList>
    </citation>
    <scope>NUCLEOTIDE SEQUENCE [LARGE SCALE GENOMIC DNA]</scope>
</reference>
<keyword evidence="7" id="KW-1185">Reference proteome</keyword>
<evidence type="ECO:0000313" key="7">
    <source>
        <dbReference type="Proteomes" id="UP001497497"/>
    </source>
</evidence>
<comment type="caution">
    <text evidence="6">The sequence shown here is derived from an EMBL/GenBank/DDBJ whole genome shotgun (WGS) entry which is preliminary data.</text>
</comment>
<sequence length="333" mass="37951">MTSGTSHTNEAIRAELELVKQEAPAIENVRLIAAVPSLVRAEIMKTKYKQLTVSCMFQPSYPNVPVVTELRSKTLADTFLDRLSKVCDAEAKKLTGRPQTVHIIKFVKTFIEENPLCVCSEEISLLKKLLTGDHDEIKLKQKTSQIAVKVHQELYFIHLTLSVPETYPLTQVSLQIDEHNFPEFLRVNFQAQAAEIARQCVHPPLKHNPKDPPFKPKSSVLPLCQYIINCVKTYPLEKCPLCLEKVLPADPKNECATKGKQKTVKVYCGHLFHYICLNGYMKTPPFSEGKKCPACSKQIFHEKWKIAAEVMENRWAHKQAKQRELEEVVDFLD</sequence>
<evidence type="ECO:0000313" key="6">
    <source>
        <dbReference type="EMBL" id="CAL1546180.1"/>
    </source>
</evidence>
<accession>A0AAV2IK42</accession>
<keyword evidence="3" id="KW-0862">Zinc</keyword>
<dbReference type="EMBL" id="CAXITT010000782">
    <property type="protein sequence ID" value="CAL1546180.1"/>
    <property type="molecule type" value="Genomic_DNA"/>
</dbReference>
<dbReference type="InterPro" id="IPR013083">
    <property type="entry name" value="Znf_RING/FYVE/PHD"/>
</dbReference>
<evidence type="ECO:0000256" key="1">
    <source>
        <dbReference type="ARBA" id="ARBA00022723"/>
    </source>
</evidence>
<organism evidence="6 7">
    <name type="scientific">Lymnaea stagnalis</name>
    <name type="common">Great pond snail</name>
    <name type="synonym">Helix stagnalis</name>
    <dbReference type="NCBI Taxonomy" id="6523"/>
    <lineage>
        <taxon>Eukaryota</taxon>
        <taxon>Metazoa</taxon>
        <taxon>Spiralia</taxon>
        <taxon>Lophotrochozoa</taxon>
        <taxon>Mollusca</taxon>
        <taxon>Gastropoda</taxon>
        <taxon>Heterobranchia</taxon>
        <taxon>Euthyneura</taxon>
        <taxon>Panpulmonata</taxon>
        <taxon>Hygrophila</taxon>
        <taxon>Lymnaeoidea</taxon>
        <taxon>Lymnaeidae</taxon>
        <taxon>Lymnaea</taxon>
    </lineage>
</organism>
<protein>
    <recommendedName>
        <fullName evidence="5">RING-type domain-containing protein</fullName>
    </recommendedName>
</protein>
<gene>
    <name evidence="6" type="ORF">GSLYS_00019557001</name>
</gene>
<dbReference type="Gene3D" id="3.10.110.10">
    <property type="entry name" value="Ubiquitin Conjugating Enzyme"/>
    <property type="match status" value="1"/>
</dbReference>
<keyword evidence="1" id="KW-0479">Metal-binding</keyword>
<feature type="domain" description="RING-type" evidence="5">
    <location>
        <begin position="239"/>
        <end position="296"/>
    </location>
</feature>
<dbReference type="InterPro" id="IPR016135">
    <property type="entry name" value="UBQ-conjugating_enzyme/RWD"/>
</dbReference>
<dbReference type="Proteomes" id="UP001497497">
    <property type="component" value="Unassembled WGS sequence"/>
</dbReference>
<dbReference type="InterPro" id="IPR006575">
    <property type="entry name" value="RWD_dom"/>
</dbReference>
<dbReference type="SUPFAM" id="SSF54495">
    <property type="entry name" value="UBC-like"/>
    <property type="match status" value="1"/>
</dbReference>
<evidence type="ECO:0000256" key="4">
    <source>
        <dbReference type="PROSITE-ProRule" id="PRU00175"/>
    </source>
</evidence>